<dbReference type="PROSITE" id="PS51257">
    <property type="entry name" value="PROKAR_LIPOPROTEIN"/>
    <property type="match status" value="1"/>
</dbReference>
<proteinExistence type="predicted"/>
<comment type="caution">
    <text evidence="2">The sequence shown here is derived from an EMBL/GenBank/DDBJ whole genome shotgun (WGS) entry which is preliminary data.</text>
</comment>
<dbReference type="AlphaFoldDB" id="A0A839GEF5"/>
<keyword evidence="1" id="KW-0732">Signal</keyword>
<gene>
    <name evidence="2" type="ORF">FHS90_000615</name>
</gene>
<sequence length="228" mass="25096">MKLRSTFLLALATVLLSLSGCHYASKNVYTSKSFRTAAKNHKTIAILPFDVRVGLRPNEMRNLTPERHYDLELKHGRAVQSALQVYFLKTVNAKREVISVQDVRTTNAILEEKDIQPEELTQFIPTELAQLLGVDAVLMGSLTTEKPLSTGAALAIAAYTFFFTPDITDGGPTNAGNTTMKIYDGATGDLLWSYDKMLARGLGSDTQTIVRAITRKASKKIPYGKLKA</sequence>
<dbReference type="RefSeq" id="WP_182511660.1">
    <property type="nucleotide sequence ID" value="NZ_JACJIQ010000002.1"/>
</dbReference>
<evidence type="ECO:0000313" key="3">
    <source>
        <dbReference type="Proteomes" id="UP000563094"/>
    </source>
</evidence>
<name>A0A839GEF5_9BACT</name>
<feature type="signal peptide" evidence="1">
    <location>
        <begin position="1"/>
        <end position="24"/>
    </location>
</feature>
<reference evidence="2 3" key="1">
    <citation type="submission" date="2020-08" db="EMBL/GenBank/DDBJ databases">
        <title>Genomic Encyclopedia of Type Strains, Phase IV (KMG-IV): sequencing the most valuable type-strain genomes for metagenomic binning, comparative biology and taxonomic classification.</title>
        <authorList>
            <person name="Goeker M."/>
        </authorList>
    </citation>
    <scope>NUCLEOTIDE SEQUENCE [LARGE SCALE GENOMIC DNA]</scope>
    <source>
        <strain evidence="2 3">DSM 29854</strain>
    </source>
</reference>
<evidence type="ECO:0000256" key="1">
    <source>
        <dbReference type="SAM" id="SignalP"/>
    </source>
</evidence>
<protein>
    <recommendedName>
        <fullName evidence="4">Lipoprotein</fullName>
    </recommendedName>
</protein>
<dbReference type="Gene3D" id="3.40.50.10610">
    <property type="entry name" value="ABC-type transport auxiliary lipoprotein component"/>
    <property type="match status" value="1"/>
</dbReference>
<organism evidence="2 3">
    <name type="scientific">Rufibacter quisquiliarum</name>
    <dbReference type="NCBI Taxonomy" id="1549639"/>
    <lineage>
        <taxon>Bacteria</taxon>
        <taxon>Pseudomonadati</taxon>
        <taxon>Bacteroidota</taxon>
        <taxon>Cytophagia</taxon>
        <taxon>Cytophagales</taxon>
        <taxon>Hymenobacteraceae</taxon>
        <taxon>Rufibacter</taxon>
    </lineage>
</organism>
<evidence type="ECO:0008006" key="4">
    <source>
        <dbReference type="Google" id="ProtNLM"/>
    </source>
</evidence>
<keyword evidence="3" id="KW-1185">Reference proteome</keyword>
<accession>A0A839GEF5</accession>
<dbReference type="EMBL" id="JACJIQ010000002">
    <property type="protein sequence ID" value="MBA9075913.1"/>
    <property type="molecule type" value="Genomic_DNA"/>
</dbReference>
<feature type="chain" id="PRO_5032945530" description="Lipoprotein" evidence="1">
    <location>
        <begin position="25"/>
        <end position="228"/>
    </location>
</feature>
<evidence type="ECO:0000313" key="2">
    <source>
        <dbReference type="EMBL" id="MBA9075913.1"/>
    </source>
</evidence>
<dbReference type="Proteomes" id="UP000563094">
    <property type="component" value="Unassembled WGS sequence"/>
</dbReference>